<dbReference type="GO" id="GO:0016787">
    <property type="term" value="F:hydrolase activity"/>
    <property type="evidence" value="ECO:0007669"/>
    <property type="project" value="UniProtKB-KW"/>
</dbReference>
<evidence type="ECO:0000259" key="1">
    <source>
        <dbReference type="Pfam" id="PF02464"/>
    </source>
</evidence>
<dbReference type="NCBIfam" id="TIGR00199">
    <property type="entry name" value="PncC_domain"/>
    <property type="match status" value="1"/>
</dbReference>
<dbReference type="Gene3D" id="3.90.950.20">
    <property type="entry name" value="CinA-like"/>
    <property type="match status" value="1"/>
</dbReference>
<name>A0A3D9DV15_9GAMM</name>
<proteinExistence type="predicted"/>
<dbReference type="AlphaFoldDB" id="A0A3D9DV15"/>
<evidence type="ECO:0000313" key="2">
    <source>
        <dbReference type="EMBL" id="REC94596.1"/>
    </source>
</evidence>
<sequence>MANQKDSMIQALIDYMEQHEQVMTTAESCTAGLILSELASVPGSGHLIDSGLVVYSPEAKQRYLHIDEEIFEKYSMTSEVLSCEMAKGALNNTQATIAVANTGIAGPAPSDDGTPIGTVCFAWAFRTEAGDHLFCETRQFDGDRNEVRLAAARHALSRVSHYHEQCLNNAADA</sequence>
<protein>
    <submittedName>
        <fullName evidence="2">PncC family amidohydrolase</fullName>
    </submittedName>
</protein>
<dbReference type="OrthoDB" id="9801454at2"/>
<dbReference type="Proteomes" id="UP000256334">
    <property type="component" value="Unassembled WGS sequence"/>
</dbReference>
<gene>
    <name evidence="2" type="ORF">C8D72_1422</name>
</gene>
<reference evidence="2 3" key="1">
    <citation type="submission" date="2018-07" db="EMBL/GenBank/DDBJ databases">
        <title>Genomic Encyclopedia of Type Strains, Phase IV (KMG-IV): sequencing the most valuable type-strain genomes for metagenomic binning, comparative biology and taxonomic classification.</title>
        <authorList>
            <person name="Goeker M."/>
        </authorList>
    </citation>
    <scope>NUCLEOTIDE SEQUENCE [LARGE SCALE GENOMIC DNA]</scope>
    <source>
        <strain evidence="2 3">DSM 14324</strain>
    </source>
</reference>
<keyword evidence="3" id="KW-1185">Reference proteome</keyword>
<keyword evidence="2" id="KW-0378">Hydrolase</keyword>
<dbReference type="InterPro" id="IPR036653">
    <property type="entry name" value="CinA-like_C"/>
</dbReference>
<dbReference type="SUPFAM" id="SSF142433">
    <property type="entry name" value="CinA-like"/>
    <property type="match status" value="1"/>
</dbReference>
<dbReference type="EMBL" id="QRDJ01000007">
    <property type="protein sequence ID" value="REC94596.1"/>
    <property type="molecule type" value="Genomic_DNA"/>
</dbReference>
<dbReference type="RefSeq" id="WP_115853714.1">
    <property type="nucleotide sequence ID" value="NZ_QRDJ01000007.1"/>
</dbReference>
<accession>A0A3D9DV15</accession>
<comment type="caution">
    <text evidence="2">The sequence shown here is derived from an EMBL/GenBank/DDBJ whole genome shotgun (WGS) entry which is preliminary data.</text>
</comment>
<dbReference type="InterPro" id="IPR008136">
    <property type="entry name" value="CinA_C"/>
</dbReference>
<organism evidence="2 3">
    <name type="scientific">Kushneria indalinina DSM 14324</name>
    <dbReference type="NCBI Taxonomy" id="1122140"/>
    <lineage>
        <taxon>Bacteria</taxon>
        <taxon>Pseudomonadati</taxon>
        <taxon>Pseudomonadota</taxon>
        <taxon>Gammaproteobacteria</taxon>
        <taxon>Oceanospirillales</taxon>
        <taxon>Halomonadaceae</taxon>
        <taxon>Kushneria</taxon>
    </lineage>
</organism>
<feature type="domain" description="CinA C-terminal" evidence="1">
    <location>
        <begin position="7"/>
        <end position="161"/>
    </location>
</feature>
<dbReference type="Pfam" id="PF02464">
    <property type="entry name" value="CinA"/>
    <property type="match status" value="1"/>
</dbReference>
<evidence type="ECO:0000313" key="3">
    <source>
        <dbReference type="Proteomes" id="UP000256334"/>
    </source>
</evidence>